<dbReference type="Proteomes" id="UP000010959">
    <property type="component" value="Unassembled WGS sequence"/>
</dbReference>
<sequence>MVDRIDPAAVVQRPLQTDNREHWSFLMRCASTAIKTEHFRSSATC</sequence>
<organism evidence="1 2">
    <name type="scientific">Rhodopirellula baltica SWK14</name>
    <dbReference type="NCBI Taxonomy" id="993516"/>
    <lineage>
        <taxon>Bacteria</taxon>
        <taxon>Pseudomonadati</taxon>
        <taxon>Planctomycetota</taxon>
        <taxon>Planctomycetia</taxon>
        <taxon>Pirellulales</taxon>
        <taxon>Pirellulaceae</taxon>
        <taxon>Rhodopirellula</taxon>
    </lineage>
</organism>
<gene>
    <name evidence="1" type="ORF">RBSWK_04922</name>
</gene>
<comment type="caution">
    <text evidence="1">The sequence shown here is derived from an EMBL/GenBank/DDBJ whole genome shotgun (WGS) entry which is preliminary data.</text>
</comment>
<proteinExistence type="predicted"/>
<evidence type="ECO:0000313" key="1">
    <source>
        <dbReference type="EMBL" id="ELP31184.1"/>
    </source>
</evidence>
<dbReference type="PATRIC" id="fig|993516.3.peg.5256"/>
<evidence type="ECO:0000313" key="2">
    <source>
        <dbReference type="Proteomes" id="UP000010959"/>
    </source>
</evidence>
<dbReference type="AlphaFoldDB" id="L7CAE9"/>
<accession>L7CAE9</accession>
<name>L7CAE9_RHOBT</name>
<dbReference type="EMBL" id="AMWG01000132">
    <property type="protein sequence ID" value="ELP31184.1"/>
    <property type="molecule type" value="Genomic_DNA"/>
</dbReference>
<protein>
    <submittedName>
        <fullName evidence="1">Uncharacterized protein</fullName>
    </submittedName>
</protein>
<reference evidence="1 2" key="1">
    <citation type="journal article" date="2013" name="Mar. Genomics">
        <title>Expression of sulfatases in Rhodopirellula baltica and the diversity of sulfatases in the genus Rhodopirellula.</title>
        <authorList>
            <person name="Wegner C.E."/>
            <person name="Richter-Heitmann T."/>
            <person name="Klindworth A."/>
            <person name="Klockow C."/>
            <person name="Richter M."/>
            <person name="Achstetter T."/>
            <person name="Glockner F.O."/>
            <person name="Harder J."/>
        </authorList>
    </citation>
    <scope>NUCLEOTIDE SEQUENCE [LARGE SCALE GENOMIC DNA]</scope>
    <source>
        <strain evidence="1 2">SWK14</strain>
    </source>
</reference>